<gene>
    <name evidence="1" type="ORF">V1286_002831</name>
</gene>
<evidence type="ECO:0000313" key="2">
    <source>
        <dbReference type="Proteomes" id="UP001364224"/>
    </source>
</evidence>
<sequence length="102" mass="11493">MKSLLLLTASGPLLILTSHESLTDQKLLEVLKQKGIGKFVAFEVPLSLARQRYGGHFQAVESNLHETDDLRILDFNGQRIFQLFRFDELGSPILQEQRAQAG</sequence>
<dbReference type="EMBL" id="JAZHRV010000001">
    <property type="protein sequence ID" value="MEH2555302.1"/>
    <property type="molecule type" value="Genomic_DNA"/>
</dbReference>
<comment type="caution">
    <text evidence="1">The sequence shown here is derived from an EMBL/GenBank/DDBJ whole genome shotgun (WGS) entry which is preliminary data.</text>
</comment>
<organism evidence="1 2">
    <name type="scientific">Bradyrhizobium algeriense</name>
    <dbReference type="NCBI Taxonomy" id="634784"/>
    <lineage>
        <taxon>Bacteria</taxon>
        <taxon>Pseudomonadati</taxon>
        <taxon>Pseudomonadota</taxon>
        <taxon>Alphaproteobacteria</taxon>
        <taxon>Hyphomicrobiales</taxon>
        <taxon>Nitrobacteraceae</taxon>
        <taxon>Bradyrhizobium</taxon>
    </lineage>
</organism>
<reference evidence="1 2" key="1">
    <citation type="submission" date="2024-02" db="EMBL/GenBank/DDBJ databases">
        <title>Adaptive strategies in a cosmopolitan and abundant soil bacterium.</title>
        <authorList>
            <person name="Carini P."/>
        </authorList>
    </citation>
    <scope>NUCLEOTIDE SEQUENCE [LARGE SCALE GENOMIC DNA]</scope>
    <source>
        <strain evidence="1 2">AZCC 1608</strain>
    </source>
</reference>
<evidence type="ECO:0008006" key="3">
    <source>
        <dbReference type="Google" id="ProtNLM"/>
    </source>
</evidence>
<proteinExistence type="predicted"/>
<keyword evidence="2" id="KW-1185">Reference proteome</keyword>
<dbReference type="RefSeq" id="WP_334480334.1">
    <property type="nucleotide sequence ID" value="NZ_JAZHRV010000001.1"/>
</dbReference>
<name>A0ABU8B9W1_9BRAD</name>
<dbReference type="Proteomes" id="UP001364224">
    <property type="component" value="Unassembled WGS sequence"/>
</dbReference>
<accession>A0ABU8B9W1</accession>
<evidence type="ECO:0000313" key="1">
    <source>
        <dbReference type="EMBL" id="MEH2555302.1"/>
    </source>
</evidence>
<protein>
    <recommendedName>
        <fullName evidence="3">Cytosolic protein</fullName>
    </recommendedName>
</protein>